<protein>
    <submittedName>
        <fullName evidence="5">Uncharacterized protein</fullName>
    </submittedName>
</protein>
<dbReference type="SUPFAM" id="SSF53756">
    <property type="entry name" value="UDP-Glycosyltransferase/glycogen phosphorylase"/>
    <property type="match status" value="1"/>
</dbReference>
<dbReference type="InterPro" id="IPR002213">
    <property type="entry name" value="UDP_glucos_trans"/>
</dbReference>
<dbReference type="Pfam" id="PF00201">
    <property type="entry name" value="UDPGT"/>
    <property type="match status" value="1"/>
</dbReference>
<name>V7C5G8_PHAVU</name>
<dbReference type="OrthoDB" id="5835829at2759"/>
<evidence type="ECO:0000313" key="6">
    <source>
        <dbReference type="Proteomes" id="UP000000226"/>
    </source>
</evidence>
<dbReference type="CDD" id="cd03784">
    <property type="entry name" value="GT1_Gtf-like"/>
    <property type="match status" value="1"/>
</dbReference>
<dbReference type="InterPro" id="IPR050481">
    <property type="entry name" value="UDP-glycosyltransf_plant"/>
</dbReference>
<gene>
    <name evidence="5" type="ORF">PHAVU_004G1384000g</name>
</gene>
<accession>V7C5G8</accession>
<dbReference type="Gene3D" id="3.40.50.2000">
    <property type="entry name" value="Glycogen Phosphorylase B"/>
    <property type="match status" value="2"/>
</dbReference>
<sequence length="334" mass="36672">MLSFIAYVSLLADSDPAAQPHPSTFIGDAVQVPGFTSPIPRSSVPPAFLLQGGNSFQRMIMEDSCKLTKLDGVFINSFEELEGEALAALNEGKVVRGLPPVYGIGPLMACEFENVDQGQKGCMSWILEWLDEQAKGSVAYVSLGSRTETRKEQIKDMALGLIECGYGFLWVVKLKKVDIEEEEGLEEVLGSELMSKVREKGVVVKEFVDQIKILGHPAVGGFVSHGGWNSITETVWEGKPILTWPQNGDQKMTAEAIRMSGVGIWADEWGWGTEKVVKGKEIAKRIKEMMSNESLRVKAGEMKEAAKKACGVGGSCEVIIKRLMEEWKRNAQVT</sequence>
<evidence type="ECO:0000256" key="2">
    <source>
        <dbReference type="ARBA" id="ARBA00022676"/>
    </source>
</evidence>
<proteinExistence type="inferred from homology"/>
<keyword evidence="2 4" id="KW-0328">Glycosyltransferase</keyword>
<dbReference type="OMA" id="SHRCRIT"/>
<reference evidence="6" key="1">
    <citation type="journal article" date="2014" name="Nat. Genet.">
        <title>A reference genome for common bean and genome-wide analysis of dual domestications.</title>
        <authorList>
            <person name="Schmutz J."/>
            <person name="McClean P.E."/>
            <person name="Mamidi S."/>
            <person name="Wu G.A."/>
            <person name="Cannon S.B."/>
            <person name="Grimwood J."/>
            <person name="Jenkins J."/>
            <person name="Shu S."/>
            <person name="Song Q."/>
            <person name="Chavarro C."/>
            <person name="Torres-Torres M."/>
            <person name="Geffroy V."/>
            <person name="Moghaddam S.M."/>
            <person name="Gao D."/>
            <person name="Abernathy B."/>
            <person name="Barry K."/>
            <person name="Blair M."/>
            <person name="Brick M.A."/>
            <person name="Chovatia M."/>
            <person name="Gepts P."/>
            <person name="Goodstein D.M."/>
            <person name="Gonzales M."/>
            <person name="Hellsten U."/>
            <person name="Hyten D.L."/>
            <person name="Jia G."/>
            <person name="Kelly J.D."/>
            <person name="Kudrna D."/>
            <person name="Lee R."/>
            <person name="Richard M.M."/>
            <person name="Miklas P.N."/>
            <person name="Osorno J.M."/>
            <person name="Rodrigues J."/>
            <person name="Thareau V."/>
            <person name="Urrea C.A."/>
            <person name="Wang M."/>
            <person name="Yu Y."/>
            <person name="Zhang M."/>
            <person name="Wing R.A."/>
            <person name="Cregan P.B."/>
            <person name="Rokhsar D.S."/>
            <person name="Jackson S.A."/>
        </authorList>
    </citation>
    <scope>NUCLEOTIDE SEQUENCE [LARGE SCALE GENOMIC DNA]</scope>
    <source>
        <strain evidence="6">cv. G19833</strain>
    </source>
</reference>
<keyword evidence="3 4" id="KW-0808">Transferase</keyword>
<organism evidence="5 6">
    <name type="scientific">Phaseolus vulgaris</name>
    <name type="common">Kidney bean</name>
    <name type="synonym">French bean</name>
    <dbReference type="NCBI Taxonomy" id="3885"/>
    <lineage>
        <taxon>Eukaryota</taxon>
        <taxon>Viridiplantae</taxon>
        <taxon>Streptophyta</taxon>
        <taxon>Embryophyta</taxon>
        <taxon>Tracheophyta</taxon>
        <taxon>Spermatophyta</taxon>
        <taxon>Magnoliopsida</taxon>
        <taxon>eudicotyledons</taxon>
        <taxon>Gunneridae</taxon>
        <taxon>Pentapetalae</taxon>
        <taxon>rosids</taxon>
        <taxon>fabids</taxon>
        <taxon>Fabales</taxon>
        <taxon>Fabaceae</taxon>
        <taxon>Papilionoideae</taxon>
        <taxon>50 kb inversion clade</taxon>
        <taxon>NPAAA clade</taxon>
        <taxon>indigoferoid/millettioid clade</taxon>
        <taxon>Phaseoleae</taxon>
        <taxon>Phaseolus</taxon>
    </lineage>
</organism>
<dbReference type="PANTHER" id="PTHR48048">
    <property type="entry name" value="GLYCOSYLTRANSFERASE"/>
    <property type="match status" value="1"/>
</dbReference>
<keyword evidence="6" id="KW-1185">Reference proteome</keyword>
<dbReference type="AlphaFoldDB" id="V7C5G8"/>
<evidence type="ECO:0000256" key="4">
    <source>
        <dbReference type="RuleBase" id="RU003718"/>
    </source>
</evidence>
<comment type="similarity">
    <text evidence="1 4">Belongs to the UDP-glycosyltransferase family.</text>
</comment>
<evidence type="ECO:0000313" key="5">
    <source>
        <dbReference type="EMBL" id="ESW24530.1"/>
    </source>
</evidence>
<dbReference type="PROSITE" id="PS00375">
    <property type="entry name" value="UDPGT"/>
    <property type="match status" value="1"/>
</dbReference>
<dbReference type="eggNOG" id="KOG1192">
    <property type="taxonomic scope" value="Eukaryota"/>
</dbReference>
<dbReference type="Gramene" id="ESW24530">
    <property type="protein sequence ID" value="ESW24530"/>
    <property type="gene ID" value="PHAVU_004G1384000g"/>
</dbReference>
<dbReference type="PANTHER" id="PTHR48048:SF76">
    <property type="entry name" value="UDP-GLYCOSYLTRANSFERASE 708D1-LIKE"/>
    <property type="match status" value="1"/>
</dbReference>
<evidence type="ECO:0000256" key="3">
    <source>
        <dbReference type="ARBA" id="ARBA00022679"/>
    </source>
</evidence>
<dbReference type="GO" id="GO:0035251">
    <property type="term" value="F:UDP-glucosyltransferase activity"/>
    <property type="evidence" value="ECO:0007669"/>
    <property type="project" value="InterPro"/>
</dbReference>
<dbReference type="InterPro" id="IPR035595">
    <property type="entry name" value="UDP_glycos_trans_CS"/>
</dbReference>
<dbReference type="Proteomes" id="UP000000226">
    <property type="component" value="Chromosome 4"/>
</dbReference>
<evidence type="ECO:0000256" key="1">
    <source>
        <dbReference type="ARBA" id="ARBA00009995"/>
    </source>
</evidence>
<dbReference type="EMBL" id="CM002291">
    <property type="protein sequence ID" value="ESW24530.1"/>
    <property type="molecule type" value="Genomic_DNA"/>
</dbReference>
<dbReference type="FunFam" id="3.40.50.2000:FF:000060">
    <property type="entry name" value="Glycosyltransferase"/>
    <property type="match status" value="1"/>
</dbReference>